<dbReference type="PANTHER" id="PTHR24221:SF654">
    <property type="entry name" value="ATP-BINDING CASSETTE SUB-FAMILY B MEMBER 6"/>
    <property type="match status" value="1"/>
</dbReference>
<dbReference type="AlphaFoldDB" id="A0A9D1LS72"/>
<organism evidence="9 10">
    <name type="scientific">Candidatus Fimadaptatus faecigallinarum</name>
    <dbReference type="NCBI Taxonomy" id="2840814"/>
    <lineage>
        <taxon>Bacteria</taxon>
        <taxon>Bacillati</taxon>
        <taxon>Bacillota</taxon>
        <taxon>Clostridia</taxon>
        <taxon>Eubacteriales</taxon>
        <taxon>Candidatus Fimadaptatus</taxon>
    </lineage>
</organism>
<feature type="transmembrane region" description="Helical" evidence="7">
    <location>
        <begin position="256"/>
        <end position="280"/>
    </location>
</feature>
<name>A0A9D1LS72_9FIRM</name>
<sequence>MKMFSTLAARFLAIERLLGSHRCAAAMVALALARSLASVLAVNALGGLFSAIEAGASAARAAAWTLLWLAALELMQTGALWLRMRLANAESGRLQRRLLRRCIASGMDSDMPGGELATVAARDVRQVAEDGFAALEGSCTWLISIAVYMVYGLIVNPAATVVLIAIEFGVIWSIKKLNDQLDTQNEARRQAYGKWFELLGAVADKMEACMACFDPDKLLAALEKRAFRWNEESRRSLDTLLRVDGRFRAGRLLSELLVIVSGLVMWLSGSIAIGTVYASIVTVQKLCDLFEKSSDVLDDLTRCQSTVKRLAQLRSERLVSVAHGERQLQGALELKDISFSYDGGSAVLDGVDAVFEPGHMYAIVGTSGCGKSTLLKLIGGFLRNTGGLLTLEGRPCADMSREELWASVQYTAQPAFIEGSFRDNVLFGLAMDTARFERACAGCEDFLARDAAEDAWIRPNGDPLSSGERQRIVIARHIYRNSPVLLLDEPFSNVSVEVERACLARLKSQLAQACIIVATHRTQTREEFDRVLTLKGGRLYD</sequence>
<evidence type="ECO:0000256" key="5">
    <source>
        <dbReference type="ARBA" id="ARBA00022989"/>
    </source>
</evidence>
<accession>A0A9D1LS72</accession>
<dbReference type="EMBL" id="DVNK01000045">
    <property type="protein sequence ID" value="HIU47103.1"/>
    <property type="molecule type" value="Genomic_DNA"/>
</dbReference>
<dbReference type="GO" id="GO:0005886">
    <property type="term" value="C:plasma membrane"/>
    <property type="evidence" value="ECO:0007669"/>
    <property type="project" value="UniProtKB-SubCell"/>
</dbReference>
<feature type="transmembrane region" description="Helical" evidence="7">
    <location>
        <begin position="132"/>
        <end position="151"/>
    </location>
</feature>
<evidence type="ECO:0000313" key="9">
    <source>
        <dbReference type="EMBL" id="HIU47103.1"/>
    </source>
</evidence>
<evidence type="ECO:0000256" key="3">
    <source>
        <dbReference type="ARBA" id="ARBA00022741"/>
    </source>
</evidence>
<comment type="caution">
    <text evidence="9">The sequence shown here is derived from an EMBL/GenBank/DDBJ whole genome shotgun (WGS) entry which is preliminary data.</text>
</comment>
<dbReference type="InterPro" id="IPR027417">
    <property type="entry name" value="P-loop_NTPase"/>
</dbReference>
<proteinExistence type="predicted"/>
<keyword evidence="6 7" id="KW-0472">Membrane</keyword>
<dbReference type="SUPFAM" id="SSF52540">
    <property type="entry name" value="P-loop containing nucleoside triphosphate hydrolases"/>
    <property type="match status" value="1"/>
</dbReference>
<keyword evidence="4 9" id="KW-0067">ATP-binding</keyword>
<dbReference type="GO" id="GO:0005524">
    <property type="term" value="F:ATP binding"/>
    <property type="evidence" value="ECO:0007669"/>
    <property type="project" value="UniProtKB-KW"/>
</dbReference>
<dbReference type="InterPro" id="IPR003593">
    <property type="entry name" value="AAA+_ATPase"/>
</dbReference>
<dbReference type="InterPro" id="IPR039421">
    <property type="entry name" value="Type_1_exporter"/>
</dbReference>
<keyword evidence="2 7" id="KW-0812">Transmembrane</keyword>
<dbReference type="Proteomes" id="UP000824123">
    <property type="component" value="Unassembled WGS sequence"/>
</dbReference>
<feature type="domain" description="ABC transporter" evidence="8">
    <location>
        <begin position="332"/>
        <end position="541"/>
    </location>
</feature>
<gene>
    <name evidence="9" type="ORF">IAC59_07570</name>
</gene>
<dbReference type="Gene3D" id="1.20.1560.10">
    <property type="entry name" value="ABC transporter type 1, transmembrane domain"/>
    <property type="match status" value="1"/>
</dbReference>
<comment type="subcellular location">
    <subcellularLocation>
        <location evidence="1">Cell membrane</location>
        <topology evidence="1">Multi-pass membrane protein</topology>
    </subcellularLocation>
</comment>
<dbReference type="SUPFAM" id="SSF90123">
    <property type="entry name" value="ABC transporter transmembrane region"/>
    <property type="match status" value="1"/>
</dbReference>
<evidence type="ECO:0000256" key="6">
    <source>
        <dbReference type="ARBA" id="ARBA00023136"/>
    </source>
</evidence>
<dbReference type="Gene3D" id="3.40.50.300">
    <property type="entry name" value="P-loop containing nucleotide triphosphate hydrolases"/>
    <property type="match status" value="1"/>
</dbReference>
<evidence type="ECO:0000256" key="2">
    <source>
        <dbReference type="ARBA" id="ARBA00022692"/>
    </source>
</evidence>
<evidence type="ECO:0000259" key="8">
    <source>
        <dbReference type="PROSITE" id="PS50893"/>
    </source>
</evidence>
<reference evidence="9" key="1">
    <citation type="submission" date="2020-10" db="EMBL/GenBank/DDBJ databases">
        <authorList>
            <person name="Gilroy R."/>
        </authorList>
    </citation>
    <scope>NUCLEOTIDE SEQUENCE</scope>
    <source>
        <strain evidence="9">ChiSxjej2B14-8506</strain>
    </source>
</reference>
<feature type="transmembrane region" description="Helical" evidence="7">
    <location>
        <begin position="157"/>
        <end position="174"/>
    </location>
</feature>
<keyword evidence="5 7" id="KW-1133">Transmembrane helix</keyword>
<evidence type="ECO:0000256" key="4">
    <source>
        <dbReference type="ARBA" id="ARBA00022840"/>
    </source>
</evidence>
<protein>
    <submittedName>
        <fullName evidence="9">ABC transporter ATP-binding protein</fullName>
    </submittedName>
</protein>
<dbReference type="Pfam" id="PF00005">
    <property type="entry name" value="ABC_tran"/>
    <property type="match status" value="1"/>
</dbReference>
<feature type="transmembrane region" description="Helical" evidence="7">
    <location>
        <begin position="61"/>
        <end position="82"/>
    </location>
</feature>
<keyword evidence="3" id="KW-0547">Nucleotide-binding</keyword>
<dbReference type="InterPro" id="IPR003439">
    <property type="entry name" value="ABC_transporter-like_ATP-bd"/>
</dbReference>
<dbReference type="GO" id="GO:0016887">
    <property type="term" value="F:ATP hydrolysis activity"/>
    <property type="evidence" value="ECO:0007669"/>
    <property type="project" value="InterPro"/>
</dbReference>
<evidence type="ECO:0000313" key="10">
    <source>
        <dbReference type="Proteomes" id="UP000824123"/>
    </source>
</evidence>
<dbReference type="PROSITE" id="PS50893">
    <property type="entry name" value="ABC_TRANSPORTER_2"/>
    <property type="match status" value="1"/>
</dbReference>
<evidence type="ECO:0000256" key="7">
    <source>
        <dbReference type="SAM" id="Phobius"/>
    </source>
</evidence>
<dbReference type="InterPro" id="IPR036640">
    <property type="entry name" value="ABC1_TM_sf"/>
</dbReference>
<dbReference type="PANTHER" id="PTHR24221">
    <property type="entry name" value="ATP-BINDING CASSETTE SUB-FAMILY B"/>
    <property type="match status" value="1"/>
</dbReference>
<dbReference type="GO" id="GO:0034040">
    <property type="term" value="F:ATPase-coupled lipid transmembrane transporter activity"/>
    <property type="evidence" value="ECO:0007669"/>
    <property type="project" value="TreeGrafter"/>
</dbReference>
<reference evidence="9" key="2">
    <citation type="journal article" date="2021" name="PeerJ">
        <title>Extensive microbial diversity within the chicken gut microbiome revealed by metagenomics and culture.</title>
        <authorList>
            <person name="Gilroy R."/>
            <person name="Ravi A."/>
            <person name="Getino M."/>
            <person name="Pursley I."/>
            <person name="Horton D.L."/>
            <person name="Alikhan N.F."/>
            <person name="Baker D."/>
            <person name="Gharbi K."/>
            <person name="Hall N."/>
            <person name="Watson M."/>
            <person name="Adriaenssens E.M."/>
            <person name="Foster-Nyarko E."/>
            <person name="Jarju S."/>
            <person name="Secka A."/>
            <person name="Antonio M."/>
            <person name="Oren A."/>
            <person name="Chaudhuri R.R."/>
            <person name="La Ragione R."/>
            <person name="Hildebrand F."/>
            <person name="Pallen M.J."/>
        </authorList>
    </citation>
    <scope>NUCLEOTIDE SEQUENCE</scope>
    <source>
        <strain evidence="9">ChiSxjej2B14-8506</strain>
    </source>
</reference>
<evidence type="ECO:0000256" key="1">
    <source>
        <dbReference type="ARBA" id="ARBA00004651"/>
    </source>
</evidence>
<dbReference type="SMART" id="SM00382">
    <property type="entry name" value="AAA"/>
    <property type="match status" value="1"/>
</dbReference>
<dbReference type="CDD" id="cd03228">
    <property type="entry name" value="ABCC_MRP_Like"/>
    <property type="match status" value="1"/>
</dbReference>